<protein>
    <submittedName>
        <fullName evidence="1">Uncharacterized protein</fullName>
    </submittedName>
</protein>
<sequence length="207" mass="22085">MINMRMMTPDKVAPDHLARGLNLDRSGSGGCKACHQRPTIQTTVMVFVVTVSRDMGTVDGHARVRCPSASVKPNDALNELRLVLLGSYVPISKLLPKLLVPPVPPFGPLPATAAPRKVLPTSGSPGTPPTSGTGDGFWTAISCAPCWSCWCWLLLLALLLRFGSFSMPCSGFGAGTGACDGPRTVLLRLLLMCCGEEELSFTTDWAW</sequence>
<name>A0A8W7P8P2_ANOCL</name>
<proteinExistence type="predicted"/>
<organism evidence="1">
    <name type="scientific">Anopheles coluzzii</name>
    <name type="common">African malaria mosquito</name>
    <dbReference type="NCBI Taxonomy" id="1518534"/>
    <lineage>
        <taxon>Eukaryota</taxon>
        <taxon>Metazoa</taxon>
        <taxon>Ecdysozoa</taxon>
        <taxon>Arthropoda</taxon>
        <taxon>Hexapoda</taxon>
        <taxon>Insecta</taxon>
        <taxon>Pterygota</taxon>
        <taxon>Neoptera</taxon>
        <taxon>Endopterygota</taxon>
        <taxon>Diptera</taxon>
        <taxon>Nematocera</taxon>
        <taxon>Culicoidea</taxon>
        <taxon>Culicidae</taxon>
        <taxon>Anophelinae</taxon>
        <taxon>Anopheles</taxon>
    </lineage>
</organism>
<dbReference type="EnsemblMetazoa" id="ACOM027496-RA">
    <property type="protein sequence ID" value="ACOM027496-PA.1"/>
    <property type="gene ID" value="ACOM027496"/>
</dbReference>
<reference evidence="1" key="1">
    <citation type="submission" date="2022-08" db="UniProtKB">
        <authorList>
            <consortium name="EnsemblMetazoa"/>
        </authorList>
    </citation>
    <scope>IDENTIFICATION</scope>
</reference>
<dbReference type="Proteomes" id="UP000075882">
    <property type="component" value="Unassembled WGS sequence"/>
</dbReference>
<evidence type="ECO:0000313" key="1">
    <source>
        <dbReference type="EnsemblMetazoa" id="ACOM027496-PA.1"/>
    </source>
</evidence>
<dbReference type="AlphaFoldDB" id="A0A8W7P8P2"/>
<accession>A0A8W7P8P2</accession>